<dbReference type="KEGG" id="fsm:CCS41_00040"/>
<name>A0A2U8I2E8_9GAMM</name>
<protein>
    <recommendedName>
        <fullName evidence="3">TcdA/TcdB toxin pore forming domain-containing protein</fullName>
    </recommendedName>
</protein>
<evidence type="ECO:0000313" key="1">
    <source>
        <dbReference type="EMBL" id="AWK13246.1"/>
    </source>
</evidence>
<dbReference type="EMBL" id="CP021659">
    <property type="protein sequence ID" value="AWK13246.1"/>
    <property type="molecule type" value="Genomic_DNA"/>
</dbReference>
<keyword evidence="2" id="KW-1185">Reference proteome</keyword>
<evidence type="ECO:0008006" key="3">
    <source>
        <dbReference type="Google" id="ProtNLM"/>
    </source>
</evidence>
<dbReference type="OrthoDB" id="9960638at2"/>
<proteinExistence type="predicted"/>
<dbReference type="RefSeq" id="WP_119796997.1">
    <property type="nucleotide sequence ID" value="NZ_CP021659.1"/>
</dbReference>
<dbReference type="Proteomes" id="UP000261875">
    <property type="component" value="Chromosome"/>
</dbReference>
<reference evidence="1 2" key="1">
    <citation type="submission" date="2017-05" db="EMBL/GenBank/DDBJ databases">
        <title>Genome sequence of Candidatus Fukatsuia symbiotica and Candidatus Hamiltonella defensa from Acyrthosiphon pisum strain 5D.</title>
        <authorList>
            <person name="Patel V.A."/>
            <person name="Chevignon G."/>
            <person name="Russell J.A."/>
            <person name="Oliver K.M."/>
        </authorList>
    </citation>
    <scope>NUCLEOTIDE SEQUENCE [LARGE SCALE GENOMIC DNA]</scope>
    <source>
        <strain evidence="1 2">5D</strain>
    </source>
</reference>
<gene>
    <name evidence="1" type="ORF">CCS41_00040</name>
</gene>
<evidence type="ECO:0000313" key="2">
    <source>
        <dbReference type="Proteomes" id="UP000261875"/>
    </source>
</evidence>
<sequence>MKFHVWVSLVSDFNNVVSAASTLTEGSYRFAESIINIGWLFKRLREPINYLWNYSHHINESPIMKRIGKSTTELGLTLGFTGFLLNAYEYYEAENDRQRNLALTRMVFDGVGLTFSIGSLSVMESTWTLPPMLAVILVGYGLSKVSEKISAKIEGTINNTTKARLCGMCFNHLKKSLEQGGFTIINKALQPLEGAVIKTINLEDSRAPTVIFDETGVQIRKKTTQGKNLINNTENSKAYINLYHLSGMKKDQVIAITDLPAADQPAVNTLILPRSPRTKIDPVYAKTDFIKWRDDAEFDAMRYFAKKDPHFIFNFYKKTGFLTDSIEKFIGLDWMALTELKCRYEKTDVNIYLGREEYNLIAPGIKEDQKIEDSVYRKYLHYILHAPKEGKAIIFLVLSRGQADITLECNNMDVTWIISANHKYLRDMRLQKTLAGYKFIENVPAKQGEKDSIVLNITNLARTQATFHLYMGVATTDLHGRLIVRELNAQKVLEELRPASRSINYMNTEGIIKADLAAMIPKAKSRQVAQYTRIQNFTLKGDEESCHVYYYSYTNDFVRTENKIGTFFYNTKRQNVQLLLFSERYAWFKGDLLIPIDVNGIKYIYAYRNIIWMSEAENKELVQIYFPIGYLPDILNPDGTIKFSSPAKLKIITKLKDENRFIFLEQSYTYKRRDIDECFFLQYCIDSQYPEKGLTLIEARSLPAKIKNEIIETISVEAFSRFMQAQSHSDFYKIPEFLRKIDPWTRAGKNIKPLFNGITDTIISIKRRFIWPLKNSIHKKGYIIERIPLILSGHTDNIHYAGTTMVEIHENNFVNQPTNRRYYHFWSTTYREQKFEKLYVQQDDDTATEMLLIDFNIQNDQVLSIKETIITTTDGLLYALYDDQSLSFVGMGKNWLREHADWWVYFREYIDELTNKMEGLVPLSIGQTKTIKISSYLTLSGLQQNDEAGLLAVWYDRDSKSFIICQRDNNQQLSYLGIDRNSQKGAWLMNIREDKSKEIGYINTMTSDEVMHSFHKTVLRKMAVIPDLIKVISKRERGTVLYFTQVNAENNGYIKGTTTDGLLLQISRENRTFKIILLAVTPAFTDHYVNNLSGMKNELSELTKVYTYPEIIKIMLSNDQQGWYYPKINILFMPIKKNEATIKNIYNLNQYLGFNQQTHCAYFISNSNHQSVLIKMYQNDQQNGAIKEPEIISNQELLYERTDALLILNSGRVSTLANNEYVNIHVPALLITTPVTQDKSATFTFKVDKFNYPVIYLEHANEGSMRCIMPDAIPETVLISRKFNFLCLFVRNNLFIINHSFRATGNHSSSRLQLLFKGIIKPASNFSNHYSVIPGDVITDRDTLLFDVFITVEKLTKYYIEQADENTKDGHVIIPLPKLSS</sequence>
<organism evidence="1 2">
    <name type="scientific">Candidatus Fukatsuia symbiotica</name>
    <dbReference type="NCBI Taxonomy" id="1878942"/>
    <lineage>
        <taxon>Bacteria</taxon>
        <taxon>Pseudomonadati</taxon>
        <taxon>Pseudomonadota</taxon>
        <taxon>Gammaproteobacteria</taxon>
        <taxon>Enterobacterales</taxon>
        <taxon>Yersiniaceae</taxon>
        <taxon>Candidatus Fukatsuia</taxon>
    </lineage>
</organism>
<accession>A0A2U8I2E8</accession>